<dbReference type="InterPro" id="IPR000055">
    <property type="entry name" value="Restrct_endonuc_typeI_TRD"/>
</dbReference>
<dbReference type="SUPFAM" id="SSF116734">
    <property type="entry name" value="DNA methylase specificity domain"/>
    <property type="match status" value="2"/>
</dbReference>
<proteinExistence type="inferred from homology"/>
<protein>
    <submittedName>
        <fullName evidence="5">Restriction modification system DNA specificity domain protein</fullName>
    </submittedName>
</protein>
<keyword evidence="6" id="KW-1185">Reference proteome</keyword>
<keyword evidence="2" id="KW-0680">Restriction system</keyword>
<dbReference type="RefSeq" id="WP_013419529.1">
    <property type="nucleotide sequence ID" value="NC_014664.1"/>
</dbReference>
<dbReference type="GO" id="GO:0009307">
    <property type="term" value="P:DNA restriction-modification system"/>
    <property type="evidence" value="ECO:0007669"/>
    <property type="project" value="UniProtKB-KW"/>
</dbReference>
<accession>E3I0Q2</accession>
<dbReference type="InterPro" id="IPR052021">
    <property type="entry name" value="Type-I_RS_S_subunit"/>
</dbReference>
<dbReference type="EMBL" id="CP002292">
    <property type="protein sequence ID" value="ADP71142.1"/>
    <property type="molecule type" value="Genomic_DNA"/>
</dbReference>
<evidence type="ECO:0000259" key="4">
    <source>
        <dbReference type="Pfam" id="PF01420"/>
    </source>
</evidence>
<reference evidence="6" key="1">
    <citation type="journal article" date="2011" name="J. Bacteriol.">
        <title>Genome sequences of eight morphologically diverse alphaproteobacteria.</title>
        <authorList>
            <consortium name="US DOE Joint Genome Institute"/>
            <person name="Brown P.J."/>
            <person name="Kysela D.T."/>
            <person name="Buechlein A."/>
            <person name="Hemmerich C."/>
            <person name="Brun Y.V."/>
        </authorList>
    </citation>
    <scope>NUCLEOTIDE SEQUENCE [LARGE SCALE GENOMIC DNA]</scope>
    <source>
        <strain evidence="6">ATCC 17100 / ATH 3.1.1 / DSM 162 / LMG 4299</strain>
    </source>
</reference>
<dbReference type="PANTHER" id="PTHR30408:SF13">
    <property type="entry name" value="TYPE I RESTRICTION ENZYME HINDI SPECIFICITY SUBUNIT"/>
    <property type="match status" value="1"/>
</dbReference>
<dbReference type="HOGENOM" id="CLU_021095_2_1_5"/>
<dbReference type="Pfam" id="PF01420">
    <property type="entry name" value="Methylase_S"/>
    <property type="match status" value="1"/>
</dbReference>
<name>E3I0Q2_RHOVT</name>
<evidence type="ECO:0000313" key="6">
    <source>
        <dbReference type="Proteomes" id="UP000001399"/>
    </source>
</evidence>
<evidence type="ECO:0000256" key="2">
    <source>
        <dbReference type="ARBA" id="ARBA00022747"/>
    </source>
</evidence>
<dbReference type="KEGG" id="rva:Rvan_1906"/>
<organism evidence="5 6">
    <name type="scientific">Rhodomicrobium vannielii (strain ATCC 17100 / DSM 162 / LMG 4299 / NCIMB 10020 / ATH 3.1.1)</name>
    <dbReference type="NCBI Taxonomy" id="648757"/>
    <lineage>
        <taxon>Bacteria</taxon>
        <taxon>Pseudomonadati</taxon>
        <taxon>Pseudomonadota</taxon>
        <taxon>Alphaproteobacteria</taxon>
        <taxon>Hyphomicrobiales</taxon>
        <taxon>Hyphomicrobiaceae</taxon>
        <taxon>Rhodomicrobium</taxon>
    </lineage>
</organism>
<dbReference type="eggNOG" id="COG0732">
    <property type="taxonomic scope" value="Bacteria"/>
</dbReference>
<dbReference type="Gene3D" id="3.90.220.20">
    <property type="entry name" value="DNA methylase specificity domains"/>
    <property type="match status" value="2"/>
</dbReference>
<dbReference type="STRING" id="648757.Rvan_1906"/>
<evidence type="ECO:0000256" key="3">
    <source>
        <dbReference type="ARBA" id="ARBA00023125"/>
    </source>
</evidence>
<gene>
    <name evidence="5" type="ordered locus">Rvan_1906</name>
</gene>
<dbReference type="PANTHER" id="PTHR30408">
    <property type="entry name" value="TYPE-1 RESTRICTION ENZYME ECOKI SPECIFICITY PROTEIN"/>
    <property type="match status" value="1"/>
</dbReference>
<dbReference type="InterPro" id="IPR044946">
    <property type="entry name" value="Restrct_endonuc_typeI_TRD_sf"/>
</dbReference>
<feature type="domain" description="Type I restriction modification DNA specificity" evidence="4">
    <location>
        <begin position="3"/>
        <end position="182"/>
    </location>
</feature>
<dbReference type="CDD" id="cd17278">
    <property type="entry name" value="RMtype1_S_LdeBORF1052P-TRD2-CR2"/>
    <property type="match status" value="1"/>
</dbReference>
<evidence type="ECO:0000313" key="5">
    <source>
        <dbReference type="EMBL" id="ADP71142.1"/>
    </source>
</evidence>
<dbReference type="OrthoDB" id="164285at2"/>
<keyword evidence="3" id="KW-0238">DNA-binding</keyword>
<dbReference type="GO" id="GO:0003677">
    <property type="term" value="F:DNA binding"/>
    <property type="evidence" value="ECO:0007669"/>
    <property type="project" value="UniProtKB-KW"/>
</dbReference>
<dbReference type="AlphaFoldDB" id="E3I0Q2"/>
<dbReference type="REBASE" id="28730">
    <property type="entry name" value="S.RvaDORF1907P"/>
</dbReference>
<dbReference type="Proteomes" id="UP000001399">
    <property type="component" value="Chromosome"/>
</dbReference>
<evidence type="ECO:0000256" key="1">
    <source>
        <dbReference type="ARBA" id="ARBA00010923"/>
    </source>
</evidence>
<comment type="similarity">
    <text evidence="1">Belongs to the type-I restriction system S methylase family.</text>
</comment>
<sequence>MKSGWPFVRLGEVCEVTPGYAFKSQDWSHAGIPVVKIKNIAGDGTVDLNDVDCIPPTLFSRKLGRFELRDGDIIIAMTGATAGKAGRVRTSRSILLNQRVARLRPNDVDAAFFWALVGSKDYERIFFRLADGAAQPNMSSSQIEGVLIPCPPITVQRRIGSILRAYDDLIEVNRRRIAVLEEMARRLFEEWFVHFRFPGYQADIPRGRLPSGWIWSTLGELASEVRDAVLPSDVSPDTPYVGLEHLPRRSTTLGEWGNVDEVTSTKLKFRPGDILFGKIRPYFHKVVWAPCDGISSSDAIVIRARSDDLTAIVLSVASSDAFVAHAVQTSNGTKMPRANWPVLVKYPVPLPPLELREKFSDYVLNGVQLAATLQAANRRLVASRDLLLPRLISGELSVTAAERELERAA</sequence>